<dbReference type="GO" id="GO:0046872">
    <property type="term" value="F:metal ion binding"/>
    <property type="evidence" value="ECO:0007669"/>
    <property type="project" value="InterPro"/>
</dbReference>
<dbReference type="RefSeq" id="WP_109038290.1">
    <property type="nucleotide sequence ID" value="NZ_CP029210.1"/>
</dbReference>
<gene>
    <name evidence="2" type="ORF">DEH84_08480</name>
</gene>
<dbReference type="OrthoDB" id="9813965at2"/>
<name>A0A2U8FVV9_9BURK</name>
<organism evidence="2 3">
    <name type="scientific">Aquabacterium olei</name>
    <dbReference type="NCBI Taxonomy" id="1296669"/>
    <lineage>
        <taxon>Bacteria</taxon>
        <taxon>Pseudomonadati</taxon>
        <taxon>Pseudomonadota</taxon>
        <taxon>Betaproteobacteria</taxon>
        <taxon>Burkholderiales</taxon>
        <taxon>Aquabacterium</taxon>
    </lineage>
</organism>
<dbReference type="AlphaFoldDB" id="A0A2U8FVV9"/>
<dbReference type="InterPro" id="IPR036163">
    <property type="entry name" value="HMA_dom_sf"/>
</dbReference>
<protein>
    <recommendedName>
        <fullName evidence="1">HMA domain-containing protein</fullName>
    </recommendedName>
</protein>
<dbReference type="InterPro" id="IPR006121">
    <property type="entry name" value="HMA_dom"/>
</dbReference>
<accession>A0A2U8FVV9</accession>
<evidence type="ECO:0000313" key="3">
    <source>
        <dbReference type="Proteomes" id="UP000244892"/>
    </source>
</evidence>
<dbReference type="Gene3D" id="3.30.70.100">
    <property type="match status" value="1"/>
</dbReference>
<dbReference type="SUPFAM" id="SSF55008">
    <property type="entry name" value="HMA, heavy metal-associated domain"/>
    <property type="match status" value="1"/>
</dbReference>
<evidence type="ECO:0000313" key="2">
    <source>
        <dbReference type="EMBL" id="AWI55173.1"/>
    </source>
</evidence>
<reference evidence="2 3" key="1">
    <citation type="submission" date="2018-05" db="EMBL/GenBank/DDBJ databases">
        <title>complete genome sequence of Aquabacterium olei NBRC 110486.</title>
        <authorList>
            <person name="Tang B."/>
            <person name="Chang J."/>
            <person name="Zhang L."/>
            <person name="Yang H."/>
        </authorList>
    </citation>
    <scope>NUCLEOTIDE SEQUENCE [LARGE SCALE GENOMIC DNA]</scope>
    <source>
        <strain evidence="2 3">NBRC 110486</strain>
    </source>
</reference>
<sequence>MEQIELKVTGMTCGACVSRVSRAALGVAGVHSAEVELESGLVRASVDAADTVQPALLKALAAAGYPGESVAVALDGLRSEPEDAATSCGSGARTGRGCCCGH</sequence>
<dbReference type="PROSITE" id="PS50846">
    <property type="entry name" value="HMA_2"/>
    <property type="match status" value="1"/>
</dbReference>
<dbReference type="KEGG" id="aon:DEH84_08480"/>
<dbReference type="Pfam" id="PF00403">
    <property type="entry name" value="HMA"/>
    <property type="match status" value="1"/>
</dbReference>
<keyword evidence="3" id="KW-1185">Reference proteome</keyword>
<dbReference type="Proteomes" id="UP000244892">
    <property type="component" value="Chromosome"/>
</dbReference>
<dbReference type="EMBL" id="CP029210">
    <property type="protein sequence ID" value="AWI55173.1"/>
    <property type="molecule type" value="Genomic_DNA"/>
</dbReference>
<proteinExistence type="predicted"/>
<evidence type="ECO:0000259" key="1">
    <source>
        <dbReference type="PROSITE" id="PS50846"/>
    </source>
</evidence>
<dbReference type="CDD" id="cd00371">
    <property type="entry name" value="HMA"/>
    <property type="match status" value="1"/>
</dbReference>
<feature type="domain" description="HMA" evidence="1">
    <location>
        <begin position="2"/>
        <end position="68"/>
    </location>
</feature>